<dbReference type="eggNOG" id="ENOG5032R2A">
    <property type="taxonomic scope" value="Bacteria"/>
</dbReference>
<sequence length="303" mass="31668">MKRLIAVLTLVLPAAAALPISAAGAADLPTLKAVAPLSMPASLVPRTAWFAGLGGSVNSQSFESQNIFAQGVSDIFLGGTQVAFGQAGGPTTPSLGTQTSFAPTAQLGFFQHFGASEWLWGAKVSYSYLNAHSTDNRVRDPQVGSFTSATPDTFTGNVVIGSYQSGITHQINFIPFLGHSFERSMVYAGVGPSLSQVKSSLNNVVGFAAINGQHLNITGTPSNFASTQWVLGGAATVGGTYYIDRSWFIDMNYTFGITKNQTSDFAGPFASATDGYTDTGILSGNWSGHIITQAVAVSINKAF</sequence>
<feature type="signal peptide" evidence="1">
    <location>
        <begin position="1"/>
        <end position="25"/>
    </location>
</feature>
<reference evidence="2" key="1">
    <citation type="submission" date="2006-09" db="EMBL/GenBank/DDBJ databases">
        <title>Complete sequence of Rhodopseudomonas palustris BisA53.</title>
        <authorList>
            <consortium name="US DOE Joint Genome Institute"/>
            <person name="Copeland A."/>
            <person name="Lucas S."/>
            <person name="Lapidus A."/>
            <person name="Barry K."/>
            <person name="Detter J.C."/>
            <person name="Glavina del Rio T."/>
            <person name="Hammon N."/>
            <person name="Israni S."/>
            <person name="Dalin E."/>
            <person name="Tice H."/>
            <person name="Pitluck S."/>
            <person name="Chain P."/>
            <person name="Malfatti S."/>
            <person name="Shin M."/>
            <person name="Vergez L."/>
            <person name="Schmutz J."/>
            <person name="Larimer F."/>
            <person name="Land M."/>
            <person name="Hauser L."/>
            <person name="Pelletier D.A."/>
            <person name="Kyrpides N."/>
            <person name="Kim E."/>
            <person name="Harwood C.S."/>
            <person name="Oda Y."/>
            <person name="Richardson P."/>
        </authorList>
    </citation>
    <scope>NUCLEOTIDE SEQUENCE [LARGE SCALE GENOMIC DNA]</scope>
    <source>
        <strain evidence="2">BisA53</strain>
    </source>
</reference>
<proteinExistence type="predicted"/>
<dbReference type="HOGENOM" id="CLU_942656_0_0_5"/>
<keyword evidence="1" id="KW-0732">Signal</keyword>
<evidence type="ECO:0000256" key="1">
    <source>
        <dbReference type="SAM" id="SignalP"/>
    </source>
</evidence>
<dbReference type="AlphaFoldDB" id="Q07KK4"/>
<evidence type="ECO:0008006" key="3">
    <source>
        <dbReference type="Google" id="ProtNLM"/>
    </source>
</evidence>
<accession>Q07KK4</accession>
<organism evidence="2">
    <name type="scientific">Rhodopseudomonas palustris (strain BisA53)</name>
    <dbReference type="NCBI Taxonomy" id="316055"/>
    <lineage>
        <taxon>Bacteria</taxon>
        <taxon>Pseudomonadati</taxon>
        <taxon>Pseudomonadota</taxon>
        <taxon>Alphaproteobacteria</taxon>
        <taxon>Hyphomicrobiales</taxon>
        <taxon>Nitrobacteraceae</taxon>
        <taxon>Rhodopseudomonas</taxon>
    </lineage>
</organism>
<dbReference type="EMBL" id="CP000463">
    <property type="protein sequence ID" value="ABJ07530.1"/>
    <property type="molecule type" value="Genomic_DNA"/>
</dbReference>
<dbReference type="KEGG" id="rpe:RPE_3600"/>
<dbReference type="OrthoDB" id="8265874at2"/>
<evidence type="ECO:0000313" key="2">
    <source>
        <dbReference type="EMBL" id="ABJ07530.1"/>
    </source>
</evidence>
<protein>
    <recommendedName>
        <fullName evidence="3">Outer membrane protein beta-barrel domain-containing protein</fullName>
    </recommendedName>
</protein>
<name>Q07KK4_RHOP5</name>
<gene>
    <name evidence="2" type="ordered locus">RPE_3600</name>
</gene>
<feature type="chain" id="PRO_5004166198" description="Outer membrane protein beta-barrel domain-containing protein" evidence="1">
    <location>
        <begin position="26"/>
        <end position="303"/>
    </location>
</feature>